<dbReference type="Proteomes" id="UP001597169">
    <property type="component" value="Unassembled WGS sequence"/>
</dbReference>
<evidence type="ECO:0000313" key="3">
    <source>
        <dbReference type="EMBL" id="MFD1128355.1"/>
    </source>
</evidence>
<feature type="domain" description="AB hydrolase-1" evidence="2">
    <location>
        <begin position="26"/>
        <end position="259"/>
    </location>
</feature>
<evidence type="ECO:0000313" key="4">
    <source>
        <dbReference type="Proteomes" id="UP001597169"/>
    </source>
</evidence>
<comment type="caution">
    <text evidence="3">The sequence shown here is derived from an EMBL/GenBank/DDBJ whole genome shotgun (WGS) entry which is preliminary data.</text>
</comment>
<proteinExistence type="predicted"/>
<dbReference type="EMBL" id="JBHTKX010000001">
    <property type="protein sequence ID" value="MFD1128355.1"/>
    <property type="molecule type" value="Genomic_DNA"/>
</dbReference>
<dbReference type="PANTHER" id="PTHR43798:SF31">
    <property type="entry name" value="AB HYDROLASE SUPERFAMILY PROTEIN YCLE"/>
    <property type="match status" value="1"/>
</dbReference>
<dbReference type="InterPro" id="IPR050266">
    <property type="entry name" value="AB_hydrolase_sf"/>
</dbReference>
<organism evidence="3 4">
    <name type="scientific">Paenibacillus provencensis</name>
    <dbReference type="NCBI Taxonomy" id="441151"/>
    <lineage>
        <taxon>Bacteria</taxon>
        <taxon>Bacillati</taxon>
        <taxon>Bacillota</taxon>
        <taxon>Bacilli</taxon>
        <taxon>Bacillales</taxon>
        <taxon>Paenibacillaceae</taxon>
        <taxon>Paenibacillus</taxon>
    </lineage>
</organism>
<dbReference type="PANTHER" id="PTHR43798">
    <property type="entry name" value="MONOACYLGLYCEROL LIPASE"/>
    <property type="match status" value="1"/>
</dbReference>
<dbReference type="InterPro" id="IPR029058">
    <property type="entry name" value="AB_hydrolase_fold"/>
</dbReference>
<dbReference type="RefSeq" id="WP_091155591.1">
    <property type="nucleotide sequence ID" value="NZ_JBHTKX010000001.1"/>
</dbReference>
<name>A0ABW3Q291_9BACL</name>
<reference evidence="4" key="1">
    <citation type="journal article" date="2019" name="Int. J. Syst. Evol. Microbiol.">
        <title>The Global Catalogue of Microorganisms (GCM) 10K type strain sequencing project: providing services to taxonomists for standard genome sequencing and annotation.</title>
        <authorList>
            <consortium name="The Broad Institute Genomics Platform"/>
            <consortium name="The Broad Institute Genome Sequencing Center for Infectious Disease"/>
            <person name="Wu L."/>
            <person name="Ma J."/>
        </authorList>
    </citation>
    <scope>NUCLEOTIDE SEQUENCE [LARGE SCALE GENOMIC DNA]</scope>
    <source>
        <strain evidence="4">CCUG 53519</strain>
    </source>
</reference>
<dbReference type="Pfam" id="PF00561">
    <property type="entry name" value="Abhydrolase_1"/>
    <property type="match status" value="1"/>
</dbReference>
<dbReference type="SUPFAM" id="SSF53474">
    <property type="entry name" value="alpha/beta-Hydrolases"/>
    <property type="match status" value="1"/>
</dbReference>
<dbReference type="Gene3D" id="3.40.50.1820">
    <property type="entry name" value="alpha/beta hydrolase"/>
    <property type="match status" value="1"/>
</dbReference>
<accession>A0ABW3Q291</accession>
<keyword evidence="1 3" id="KW-0378">Hydrolase</keyword>
<evidence type="ECO:0000256" key="1">
    <source>
        <dbReference type="ARBA" id="ARBA00022801"/>
    </source>
</evidence>
<sequence length="274" mass="31405">MFIEVESGVKLYVEDLRPQDDGNGHTLMFLHGWPGNHRVFDYAYQILPHHRFRCIGLDFRGFGKSDKPWHGYQYDRMAEDLSVIIDTLDLKNVILVGYSLGGSVAIRYMSKYHHGSKIDKLLLVSAAAPVFAKRDEESPFGLPVPMIDQLIEQLHQDLPQAITDFSGTLFHRYVSPEYRNWFLHNCMESASYALIQTAVALRDEDLSEDVTYIDVPTGIFHGIHDQVVPFAAAVAMQQEIPGSLIYRFEQSGHHLIYDEKERFLSTLLSFLKNR</sequence>
<dbReference type="PRINTS" id="PR00111">
    <property type="entry name" value="ABHYDROLASE"/>
</dbReference>
<dbReference type="InterPro" id="IPR000073">
    <property type="entry name" value="AB_hydrolase_1"/>
</dbReference>
<evidence type="ECO:0000259" key="2">
    <source>
        <dbReference type="Pfam" id="PF00561"/>
    </source>
</evidence>
<dbReference type="GO" id="GO:0016787">
    <property type="term" value="F:hydrolase activity"/>
    <property type="evidence" value="ECO:0007669"/>
    <property type="project" value="UniProtKB-KW"/>
</dbReference>
<keyword evidence="4" id="KW-1185">Reference proteome</keyword>
<gene>
    <name evidence="3" type="ORF">ACFQ3J_09240</name>
</gene>
<protein>
    <submittedName>
        <fullName evidence="3">Alpha/beta fold hydrolase</fullName>
    </submittedName>
</protein>